<gene>
    <name evidence="3" type="ORF">SPOG_02385</name>
</gene>
<proteinExistence type="predicted"/>
<dbReference type="STRING" id="653667.S9VY86"/>
<evidence type="ECO:0000313" key="4">
    <source>
        <dbReference type="Proteomes" id="UP000015464"/>
    </source>
</evidence>
<keyword evidence="4" id="KW-1185">Reference proteome</keyword>
<dbReference type="RefSeq" id="XP_013023780.1">
    <property type="nucleotide sequence ID" value="XM_013168326.1"/>
</dbReference>
<evidence type="ECO:0000256" key="2">
    <source>
        <dbReference type="SAM" id="Phobius"/>
    </source>
</evidence>
<keyword evidence="2" id="KW-1133">Transmembrane helix</keyword>
<evidence type="ECO:0000313" key="3">
    <source>
        <dbReference type="EMBL" id="EPY51209.1"/>
    </source>
</evidence>
<name>S9VY86_SCHCR</name>
<keyword evidence="2" id="KW-0472">Membrane</keyword>
<dbReference type="Proteomes" id="UP000015464">
    <property type="component" value="Unassembled WGS sequence"/>
</dbReference>
<organism evidence="3 4">
    <name type="scientific">Schizosaccharomyces cryophilus (strain OY26 / ATCC MYA-4695 / CBS 11777 / NBRC 106824 / NRRL Y48691)</name>
    <name type="common">Fission yeast</name>
    <dbReference type="NCBI Taxonomy" id="653667"/>
    <lineage>
        <taxon>Eukaryota</taxon>
        <taxon>Fungi</taxon>
        <taxon>Dikarya</taxon>
        <taxon>Ascomycota</taxon>
        <taxon>Taphrinomycotina</taxon>
        <taxon>Schizosaccharomycetes</taxon>
        <taxon>Schizosaccharomycetales</taxon>
        <taxon>Schizosaccharomycetaceae</taxon>
        <taxon>Schizosaccharomyces</taxon>
    </lineage>
</organism>
<keyword evidence="2" id="KW-0812">Transmembrane</keyword>
<dbReference type="HOGENOM" id="CLU_1031170_0_0_1"/>
<evidence type="ECO:0000256" key="1">
    <source>
        <dbReference type="SAM" id="MobiDB-lite"/>
    </source>
</evidence>
<dbReference type="GO" id="GO:0035974">
    <property type="term" value="C:meiotic spindle pole body"/>
    <property type="evidence" value="ECO:0007669"/>
    <property type="project" value="EnsemblFungi"/>
</dbReference>
<feature type="compositionally biased region" description="Low complexity" evidence="1">
    <location>
        <begin position="194"/>
        <end position="206"/>
    </location>
</feature>
<protein>
    <submittedName>
        <fullName evidence="3">Uncharacterized protein</fullName>
    </submittedName>
</protein>
<dbReference type="EMBL" id="KE546991">
    <property type="protein sequence ID" value="EPY51209.1"/>
    <property type="molecule type" value="Genomic_DNA"/>
</dbReference>
<feature type="transmembrane region" description="Helical" evidence="2">
    <location>
        <begin position="239"/>
        <end position="257"/>
    </location>
</feature>
<dbReference type="GeneID" id="25036708"/>
<feature type="region of interest" description="Disordered" evidence="1">
    <location>
        <begin position="192"/>
        <end position="221"/>
    </location>
</feature>
<accession>S9VY86</accession>
<sequence>MLNSQKMEHGKMFDQILKLSHEKISVPELITLLDIHYNDMFHVNPWMKKEIKKLAYEFVKNDPNQQLSKHDACDLVEAFINVPVTSLERQSISSSFPLYSTSVEDISSDFSADSSLLPQSVTLSYSLSRSATPEHLSDDSFVAAFQKTRSHFAYSDSLLESTFSNIQNCIASIQNVKKEDVSSQLVELHVGPETSLPSSTTLPSSSKKAVPEPKRSKPSQQAKNYYPISNVWELLNSSYYIKACIALLISIILFFVLHTSSKSNPSKTRPS</sequence>
<reference evidence="3 4" key="1">
    <citation type="journal article" date="2011" name="Science">
        <title>Comparative functional genomics of the fission yeasts.</title>
        <authorList>
            <person name="Rhind N."/>
            <person name="Chen Z."/>
            <person name="Yassour M."/>
            <person name="Thompson D.A."/>
            <person name="Haas B.J."/>
            <person name="Habib N."/>
            <person name="Wapinski I."/>
            <person name="Roy S."/>
            <person name="Lin M.F."/>
            <person name="Heiman D.I."/>
            <person name="Young S.K."/>
            <person name="Furuya K."/>
            <person name="Guo Y."/>
            <person name="Pidoux A."/>
            <person name="Chen H.M."/>
            <person name="Robbertse B."/>
            <person name="Goldberg J.M."/>
            <person name="Aoki K."/>
            <person name="Bayne E.H."/>
            <person name="Berlin A.M."/>
            <person name="Desjardins C.A."/>
            <person name="Dobbs E."/>
            <person name="Dukaj L."/>
            <person name="Fan L."/>
            <person name="FitzGerald M.G."/>
            <person name="French C."/>
            <person name="Gujja S."/>
            <person name="Hansen K."/>
            <person name="Keifenheim D."/>
            <person name="Levin J.Z."/>
            <person name="Mosher R.A."/>
            <person name="Mueller C.A."/>
            <person name="Pfiffner J."/>
            <person name="Priest M."/>
            <person name="Russ C."/>
            <person name="Smialowska A."/>
            <person name="Swoboda P."/>
            <person name="Sykes S.M."/>
            <person name="Vaughn M."/>
            <person name="Vengrova S."/>
            <person name="Yoder R."/>
            <person name="Zeng Q."/>
            <person name="Allshire R."/>
            <person name="Baulcombe D."/>
            <person name="Birren B.W."/>
            <person name="Brown W."/>
            <person name="Ekwall K."/>
            <person name="Kellis M."/>
            <person name="Leatherwood J."/>
            <person name="Levin H."/>
            <person name="Margalit H."/>
            <person name="Martienssen R."/>
            <person name="Nieduszynski C.A."/>
            <person name="Spatafora J.W."/>
            <person name="Friedman N."/>
            <person name="Dalgaard J.Z."/>
            <person name="Baumann P."/>
            <person name="Niki H."/>
            <person name="Regev A."/>
            <person name="Nusbaum C."/>
        </authorList>
    </citation>
    <scope>NUCLEOTIDE SEQUENCE [LARGE SCALE GENOMIC DNA]</scope>
    <source>
        <strain evidence="4">OY26 / ATCC MYA-4695 / CBS 11777 / NBRC 106824 / NRRL Y48691</strain>
    </source>
</reference>
<dbReference type="GO" id="GO:0000212">
    <property type="term" value="P:meiotic spindle organization"/>
    <property type="evidence" value="ECO:0007669"/>
    <property type="project" value="EnsemblFungi"/>
</dbReference>
<dbReference type="OMA" id="NPWMKKE"/>
<dbReference type="AlphaFoldDB" id="S9VY86"/>